<accession>A0A1G2PQ83</accession>
<evidence type="ECO:0000313" key="1">
    <source>
        <dbReference type="EMBL" id="OHA50496.1"/>
    </source>
</evidence>
<dbReference type="Proteomes" id="UP000176951">
    <property type="component" value="Unassembled WGS sequence"/>
</dbReference>
<sequence>MINEQENFEAGPKYFYQQYQELGGIINENDYQNALDRAQSAVMLDNKALIAQAESIAGTSGITLYNVDGALDKRIILYGKLRTDTNPGVEYHHSQMSDQQLFAEALRMLGDADSLKKIIEAYPNIFHTSK</sequence>
<organism evidence="1 2">
    <name type="scientific">Candidatus Terrybacteria bacterium RIFCSPLOWO2_01_FULL_40_23</name>
    <dbReference type="NCBI Taxonomy" id="1802366"/>
    <lineage>
        <taxon>Bacteria</taxon>
        <taxon>Candidatus Terryibacteriota</taxon>
    </lineage>
</organism>
<gene>
    <name evidence="1" type="ORF">A3A97_01255</name>
</gene>
<protein>
    <submittedName>
        <fullName evidence="1">Uncharacterized protein</fullName>
    </submittedName>
</protein>
<reference evidence="1 2" key="1">
    <citation type="journal article" date="2016" name="Nat. Commun.">
        <title>Thousands of microbial genomes shed light on interconnected biogeochemical processes in an aquifer system.</title>
        <authorList>
            <person name="Anantharaman K."/>
            <person name="Brown C.T."/>
            <person name="Hug L.A."/>
            <person name="Sharon I."/>
            <person name="Castelle C.J."/>
            <person name="Probst A.J."/>
            <person name="Thomas B.C."/>
            <person name="Singh A."/>
            <person name="Wilkins M.J."/>
            <person name="Karaoz U."/>
            <person name="Brodie E.L."/>
            <person name="Williams K.H."/>
            <person name="Hubbard S.S."/>
            <person name="Banfield J.F."/>
        </authorList>
    </citation>
    <scope>NUCLEOTIDE SEQUENCE [LARGE SCALE GENOMIC DNA]</scope>
</reference>
<dbReference type="EMBL" id="MHSW01000035">
    <property type="protein sequence ID" value="OHA50496.1"/>
    <property type="molecule type" value="Genomic_DNA"/>
</dbReference>
<name>A0A1G2PQ83_9BACT</name>
<dbReference type="AlphaFoldDB" id="A0A1G2PQ83"/>
<comment type="caution">
    <text evidence="1">The sequence shown here is derived from an EMBL/GenBank/DDBJ whole genome shotgun (WGS) entry which is preliminary data.</text>
</comment>
<proteinExistence type="predicted"/>
<evidence type="ECO:0000313" key="2">
    <source>
        <dbReference type="Proteomes" id="UP000176951"/>
    </source>
</evidence>